<evidence type="ECO:0000256" key="7">
    <source>
        <dbReference type="ARBA" id="ARBA00038093"/>
    </source>
</evidence>
<keyword evidence="2 8" id="KW-1277">Toxin-antitoxin system</keyword>
<keyword evidence="6 8" id="KW-0460">Magnesium</keyword>
<keyword evidence="5 8" id="KW-0378">Hydrolase</keyword>
<evidence type="ECO:0000256" key="5">
    <source>
        <dbReference type="ARBA" id="ARBA00022801"/>
    </source>
</evidence>
<dbReference type="GO" id="GO:0000287">
    <property type="term" value="F:magnesium ion binding"/>
    <property type="evidence" value="ECO:0007669"/>
    <property type="project" value="UniProtKB-UniRule"/>
</dbReference>
<dbReference type="STRING" id="869212.Turpa_3614"/>
<name>I4BAE1_TURPD</name>
<evidence type="ECO:0000256" key="8">
    <source>
        <dbReference type="HAMAP-Rule" id="MF_00265"/>
    </source>
</evidence>
<dbReference type="HAMAP" id="MF_00265">
    <property type="entry name" value="VapC_Nob1"/>
    <property type="match status" value="1"/>
</dbReference>
<protein>
    <recommendedName>
        <fullName evidence="8">Ribonuclease VapC</fullName>
        <shortName evidence="8">RNase VapC</shortName>
        <ecNumber evidence="8">3.1.-.-</ecNumber>
    </recommendedName>
    <alternativeName>
        <fullName evidence="8">Toxin VapC</fullName>
    </alternativeName>
</protein>
<dbReference type="Pfam" id="PF01850">
    <property type="entry name" value="PIN"/>
    <property type="match status" value="1"/>
</dbReference>
<evidence type="ECO:0000256" key="2">
    <source>
        <dbReference type="ARBA" id="ARBA00022649"/>
    </source>
</evidence>
<evidence type="ECO:0000313" key="11">
    <source>
        <dbReference type="Proteomes" id="UP000006048"/>
    </source>
</evidence>
<dbReference type="InterPro" id="IPR002716">
    <property type="entry name" value="PIN_dom"/>
</dbReference>
<organism evidence="10 11">
    <name type="scientific">Turneriella parva (strain ATCC BAA-1111 / DSM 21527 / NCTC 11395 / H)</name>
    <name type="common">Leptospira parva</name>
    <dbReference type="NCBI Taxonomy" id="869212"/>
    <lineage>
        <taxon>Bacteria</taxon>
        <taxon>Pseudomonadati</taxon>
        <taxon>Spirochaetota</taxon>
        <taxon>Spirochaetia</taxon>
        <taxon>Leptospirales</taxon>
        <taxon>Leptospiraceae</taxon>
        <taxon>Turneriella</taxon>
    </lineage>
</organism>
<keyword evidence="3 8" id="KW-0540">Nuclease</keyword>
<dbReference type="PANTHER" id="PTHR33653">
    <property type="entry name" value="RIBONUCLEASE VAPC2"/>
    <property type="match status" value="1"/>
</dbReference>
<dbReference type="InterPro" id="IPR029060">
    <property type="entry name" value="PIN-like_dom_sf"/>
</dbReference>
<comment type="cofactor">
    <cofactor evidence="1 8">
        <name>Mg(2+)</name>
        <dbReference type="ChEBI" id="CHEBI:18420"/>
    </cofactor>
</comment>
<evidence type="ECO:0000256" key="6">
    <source>
        <dbReference type="ARBA" id="ARBA00022842"/>
    </source>
</evidence>
<dbReference type="GO" id="GO:0004540">
    <property type="term" value="F:RNA nuclease activity"/>
    <property type="evidence" value="ECO:0007669"/>
    <property type="project" value="InterPro"/>
</dbReference>
<dbReference type="PANTHER" id="PTHR33653:SF1">
    <property type="entry name" value="RIBONUCLEASE VAPC2"/>
    <property type="match status" value="1"/>
</dbReference>
<reference evidence="10 11" key="1">
    <citation type="submission" date="2012-06" db="EMBL/GenBank/DDBJ databases">
        <title>The complete chromosome of genome of Turneriella parva DSM 21527.</title>
        <authorList>
            <consortium name="US DOE Joint Genome Institute (JGI-PGF)"/>
            <person name="Lucas S."/>
            <person name="Han J."/>
            <person name="Lapidus A."/>
            <person name="Bruce D."/>
            <person name="Goodwin L."/>
            <person name="Pitluck S."/>
            <person name="Peters L."/>
            <person name="Kyrpides N."/>
            <person name="Mavromatis K."/>
            <person name="Ivanova N."/>
            <person name="Mikhailova N."/>
            <person name="Chertkov O."/>
            <person name="Detter J.C."/>
            <person name="Tapia R."/>
            <person name="Han C."/>
            <person name="Land M."/>
            <person name="Hauser L."/>
            <person name="Markowitz V."/>
            <person name="Cheng J.-F."/>
            <person name="Hugenholtz P."/>
            <person name="Woyke T."/>
            <person name="Wu D."/>
            <person name="Gronow S."/>
            <person name="Wellnitz S."/>
            <person name="Brambilla E."/>
            <person name="Klenk H.-P."/>
            <person name="Eisen J.A."/>
        </authorList>
    </citation>
    <scope>NUCLEOTIDE SEQUENCE [LARGE SCALE GENOMIC DNA]</scope>
    <source>
        <strain evidence="11">ATCC BAA-1111 / DSM 21527 / NCTC 11395 / H</strain>
    </source>
</reference>
<dbReference type="GO" id="GO:0016787">
    <property type="term" value="F:hydrolase activity"/>
    <property type="evidence" value="ECO:0007669"/>
    <property type="project" value="UniProtKB-KW"/>
</dbReference>
<evidence type="ECO:0000256" key="4">
    <source>
        <dbReference type="ARBA" id="ARBA00022723"/>
    </source>
</evidence>
<dbReference type="EMBL" id="CP002959">
    <property type="protein sequence ID" value="AFM14248.1"/>
    <property type="molecule type" value="Genomic_DNA"/>
</dbReference>
<dbReference type="SUPFAM" id="SSF88723">
    <property type="entry name" value="PIN domain-like"/>
    <property type="match status" value="1"/>
</dbReference>
<evidence type="ECO:0000256" key="1">
    <source>
        <dbReference type="ARBA" id="ARBA00001946"/>
    </source>
</evidence>
<evidence type="ECO:0000256" key="3">
    <source>
        <dbReference type="ARBA" id="ARBA00022722"/>
    </source>
</evidence>
<dbReference type="InterPro" id="IPR022907">
    <property type="entry name" value="VapC_family"/>
</dbReference>
<dbReference type="HOGENOM" id="CLU_118482_0_1_12"/>
<dbReference type="KEGG" id="tpx:Turpa_3614"/>
<gene>
    <name evidence="8" type="primary">vapC</name>
    <name evidence="10" type="ordered locus">Turpa_3614</name>
</gene>
<evidence type="ECO:0000313" key="10">
    <source>
        <dbReference type="EMBL" id="AFM14248.1"/>
    </source>
</evidence>
<accession>I4BAE1</accession>
<evidence type="ECO:0000259" key="9">
    <source>
        <dbReference type="Pfam" id="PF01850"/>
    </source>
</evidence>
<dbReference type="EC" id="3.1.-.-" evidence="8"/>
<proteinExistence type="inferred from homology"/>
<feature type="binding site" evidence="8">
    <location>
        <position position="106"/>
    </location>
    <ligand>
        <name>Mg(2+)</name>
        <dbReference type="ChEBI" id="CHEBI:18420"/>
    </ligand>
</feature>
<dbReference type="Gene3D" id="3.40.50.1010">
    <property type="entry name" value="5'-nuclease"/>
    <property type="match status" value="1"/>
</dbReference>
<dbReference type="Proteomes" id="UP000006048">
    <property type="component" value="Chromosome"/>
</dbReference>
<keyword evidence="4 8" id="KW-0479">Metal-binding</keyword>
<dbReference type="CDD" id="cd18741">
    <property type="entry name" value="PIN_VapC4-5_FitB-like"/>
    <property type="match status" value="1"/>
</dbReference>
<comment type="function">
    <text evidence="8">Toxic component of a toxin-antitoxin (TA) system. An RNase.</text>
</comment>
<sequence>MILISKVCANHGTAALKILVDTNILIDQLRGLPAAILFGKTLPADTAISAVTVSKLFAGIRSAQQRQRVKDLVESYRIIPFDVGAAELAGDYLQKFRKSHSLNISDAAIAATARIHDLNLVTLNLKHFPMFPGLRKPY</sequence>
<dbReference type="GO" id="GO:0090729">
    <property type="term" value="F:toxin activity"/>
    <property type="evidence" value="ECO:0007669"/>
    <property type="project" value="UniProtKB-KW"/>
</dbReference>
<dbReference type="InterPro" id="IPR050556">
    <property type="entry name" value="Type_II_TA_system_RNase"/>
</dbReference>
<dbReference type="AlphaFoldDB" id="I4BAE1"/>
<feature type="domain" description="PIN" evidence="9">
    <location>
        <begin position="18"/>
        <end position="124"/>
    </location>
</feature>
<keyword evidence="11" id="KW-1185">Reference proteome</keyword>
<feature type="binding site" evidence="8">
    <location>
        <position position="21"/>
    </location>
    <ligand>
        <name>Mg(2+)</name>
        <dbReference type="ChEBI" id="CHEBI:18420"/>
    </ligand>
</feature>
<keyword evidence="8" id="KW-0800">Toxin</keyword>
<comment type="similarity">
    <text evidence="7 8">Belongs to the PINc/VapC protein family.</text>
</comment>